<dbReference type="AlphaFoldDB" id="A0A2M4ASN3"/>
<dbReference type="InterPro" id="IPR035426">
    <property type="entry name" value="Gemin2/Brr1"/>
</dbReference>
<dbReference type="PANTHER" id="PTHR12794:SF0">
    <property type="entry name" value="GEM-ASSOCIATED PROTEIN 2"/>
    <property type="match status" value="1"/>
</dbReference>
<dbReference type="PANTHER" id="PTHR12794">
    <property type="entry name" value="GEMIN2"/>
    <property type="match status" value="1"/>
</dbReference>
<dbReference type="Gene3D" id="1.20.58.1070">
    <property type="match status" value="1"/>
</dbReference>
<evidence type="ECO:0000313" key="8">
    <source>
        <dbReference type="EMBL" id="MBW43805.1"/>
    </source>
</evidence>
<name>A0A2M4ASN3_9DIPT</name>
<evidence type="ECO:0000256" key="1">
    <source>
        <dbReference type="ARBA" id="ARBA00004496"/>
    </source>
</evidence>
<dbReference type="EMBL" id="GGFK01010484">
    <property type="protein sequence ID" value="MBW43805.1"/>
    <property type="molecule type" value="Transcribed_RNA"/>
</dbReference>
<keyword evidence="4" id="KW-0508">mRNA splicing</keyword>
<keyword evidence="3" id="KW-0507">mRNA processing</keyword>
<reference evidence="8" key="1">
    <citation type="submission" date="2018-01" db="EMBL/GenBank/DDBJ databases">
        <title>An insight into the sialome of Amazonian anophelines.</title>
        <authorList>
            <person name="Ribeiro J.M."/>
            <person name="Scarpassa V."/>
            <person name="Calvo E."/>
        </authorList>
    </citation>
    <scope>NUCLEOTIDE SEQUENCE</scope>
    <source>
        <tissue evidence="8">Salivary glands</tissue>
    </source>
</reference>
<sequence>MEIDLIQKPALAVDPPDESFDPNQEPETGEQYLQKVMYERNRCPMVVVAANPHTDQLKSLSGTAALPANSVTNSAHQTLIPTKEWESMQNQKFTELRDTITSYRSSPQFQENLQRTHVFLNFEDRKQLHEYCANNQPYVRILLSIPQRNLETLLEYLYEWLQDSDPAGESDQSVVSQQDEQSSDQDMIGDVTTTPVTSSVSKQPAQRCLRKDWITQWIYAIMACLITPLEPYIHSVLRDIAKTCIMLRNELNREDEAKVLPLNLLISIISQNFNQLDLADNID</sequence>
<comment type="subcellular location">
    <subcellularLocation>
        <location evidence="1">Cytoplasm</location>
    </subcellularLocation>
</comment>
<dbReference type="GO" id="GO:0005681">
    <property type="term" value="C:spliceosomal complex"/>
    <property type="evidence" value="ECO:0007669"/>
    <property type="project" value="InterPro"/>
</dbReference>
<dbReference type="InterPro" id="IPR017364">
    <property type="entry name" value="GEMIN2"/>
</dbReference>
<proteinExistence type="inferred from homology"/>
<dbReference type="GO" id="GO:0000245">
    <property type="term" value="P:spliceosomal complex assembly"/>
    <property type="evidence" value="ECO:0007669"/>
    <property type="project" value="InterPro"/>
</dbReference>
<evidence type="ECO:0000256" key="6">
    <source>
        <dbReference type="ARBA" id="ARBA00047179"/>
    </source>
</evidence>
<protein>
    <recommendedName>
        <fullName evidence="6">Gem-associated protein 2</fullName>
    </recommendedName>
</protein>
<evidence type="ECO:0000256" key="7">
    <source>
        <dbReference type="SAM" id="MobiDB-lite"/>
    </source>
</evidence>
<dbReference type="GO" id="GO:0032797">
    <property type="term" value="C:SMN complex"/>
    <property type="evidence" value="ECO:0007669"/>
    <property type="project" value="TreeGrafter"/>
</dbReference>
<evidence type="ECO:0000256" key="5">
    <source>
        <dbReference type="ARBA" id="ARBA00025758"/>
    </source>
</evidence>
<feature type="compositionally biased region" description="Low complexity" evidence="7">
    <location>
        <begin position="169"/>
        <end position="198"/>
    </location>
</feature>
<evidence type="ECO:0000256" key="4">
    <source>
        <dbReference type="ARBA" id="ARBA00023187"/>
    </source>
</evidence>
<organism evidence="8">
    <name type="scientific">Anopheles triannulatus</name>
    <dbReference type="NCBI Taxonomy" id="58253"/>
    <lineage>
        <taxon>Eukaryota</taxon>
        <taxon>Metazoa</taxon>
        <taxon>Ecdysozoa</taxon>
        <taxon>Arthropoda</taxon>
        <taxon>Hexapoda</taxon>
        <taxon>Insecta</taxon>
        <taxon>Pterygota</taxon>
        <taxon>Neoptera</taxon>
        <taxon>Endopterygota</taxon>
        <taxon>Diptera</taxon>
        <taxon>Nematocera</taxon>
        <taxon>Culicoidea</taxon>
        <taxon>Culicidae</taxon>
        <taxon>Anophelinae</taxon>
        <taxon>Anopheles</taxon>
    </lineage>
</organism>
<evidence type="ECO:0000256" key="2">
    <source>
        <dbReference type="ARBA" id="ARBA00022490"/>
    </source>
</evidence>
<feature type="region of interest" description="Disordered" evidence="7">
    <location>
        <begin position="168"/>
        <end position="198"/>
    </location>
</feature>
<comment type="similarity">
    <text evidence="5">Belongs to the gemin-2 family.</text>
</comment>
<keyword evidence="2" id="KW-0963">Cytoplasm</keyword>
<dbReference type="GO" id="GO:0000387">
    <property type="term" value="P:spliceosomal snRNP assembly"/>
    <property type="evidence" value="ECO:0007669"/>
    <property type="project" value="InterPro"/>
</dbReference>
<dbReference type="Pfam" id="PF04938">
    <property type="entry name" value="SIP1"/>
    <property type="match status" value="1"/>
</dbReference>
<dbReference type="PIRSF" id="PIRSF038038">
    <property type="entry name" value="SMN_Gemin2"/>
    <property type="match status" value="1"/>
</dbReference>
<accession>A0A2M4ASN3</accession>
<evidence type="ECO:0000256" key="3">
    <source>
        <dbReference type="ARBA" id="ARBA00022664"/>
    </source>
</evidence>